<comment type="similarity">
    <text evidence="1">Belongs to the acetyltransferase family. RimI subfamily.</text>
</comment>
<dbReference type="Pfam" id="PF00583">
    <property type="entry name" value="Acetyltransf_1"/>
    <property type="match status" value="1"/>
</dbReference>
<dbReference type="GO" id="GO:0008080">
    <property type="term" value="F:N-acetyltransferase activity"/>
    <property type="evidence" value="ECO:0007669"/>
    <property type="project" value="InterPro"/>
</dbReference>
<name>X1KWD0_9ZZZZ</name>
<evidence type="ECO:0000256" key="1">
    <source>
        <dbReference type="ARBA" id="ARBA00005395"/>
    </source>
</evidence>
<dbReference type="InterPro" id="IPR016181">
    <property type="entry name" value="Acyl_CoA_acyltransferase"/>
</dbReference>
<accession>X1KWD0</accession>
<keyword evidence="4" id="KW-0012">Acyltransferase</keyword>
<proteinExistence type="inferred from homology"/>
<feature type="domain" description="N-acetyltransferase" evidence="5">
    <location>
        <begin position="7"/>
        <end position="154"/>
    </location>
</feature>
<dbReference type="InterPro" id="IPR050680">
    <property type="entry name" value="YpeA/RimI_acetyltransf"/>
</dbReference>
<dbReference type="SUPFAM" id="SSF55729">
    <property type="entry name" value="Acyl-CoA N-acyltransferases (Nat)"/>
    <property type="match status" value="1"/>
</dbReference>
<dbReference type="AlphaFoldDB" id="X1KWD0"/>
<evidence type="ECO:0000313" key="6">
    <source>
        <dbReference type="EMBL" id="GAH86298.1"/>
    </source>
</evidence>
<comment type="caution">
    <text evidence="6">The sequence shown here is derived from an EMBL/GenBank/DDBJ whole genome shotgun (WGS) entry which is preliminary data.</text>
</comment>
<dbReference type="InterPro" id="IPR000182">
    <property type="entry name" value="GNAT_dom"/>
</dbReference>
<reference evidence="6" key="1">
    <citation type="journal article" date="2014" name="Front. Microbiol.">
        <title>High frequency of phylogenetically diverse reductive dehalogenase-homologous genes in deep subseafloor sedimentary metagenomes.</title>
        <authorList>
            <person name="Kawai M."/>
            <person name="Futagami T."/>
            <person name="Toyoda A."/>
            <person name="Takaki Y."/>
            <person name="Nishi S."/>
            <person name="Hori S."/>
            <person name="Arai W."/>
            <person name="Tsubouchi T."/>
            <person name="Morono Y."/>
            <person name="Uchiyama I."/>
            <person name="Ito T."/>
            <person name="Fujiyama A."/>
            <person name="Inagaki F."/>
            <person name="Takami H."/>
        </authorList>
    </citation>
    <scope>NUCLEOTIDE SEQUENCE</scope>
    <source>
        <strain evidence="6">Expedition CK06-06</strain>
    </source>
</reference>
<dbReference type="PANTHER" id="PTHR43420">
    <property type="entry name" value="ACETYLTRANSFERASE"/>
    <property type="match status" value="1"/>
</dbReference>
<dbReference type="PROSITE" id="PS51186">
    <property type="entry name" value="GNAT"/>
    <property type="match status" value="1"/>
</dbReference>
<protein>
    <recommendedName>
        <fullName evidence="5">N-acetyltransferase domain-containing protein</fullName>
    </recommendedName>
</protein>
<keyword evidence="3" id="KW-0808">Transferase</keyword>
<sequence length="154" mass="17529">LQNQIARLIVACDKSKTVEAPELKVTPGKGISGLVSRIRWLFHHERFFGNKLLPSSRQYVVGFASIWVMANETHITNIAVRNLYQRQGIGERLLISVIDLVTKLNVNIITLEVRVSNTPAHSLYNKYGFTRVVMRPGYYTDNREDALLMSTENI</sequence>
<organism evidence="6">
    <name type="scientific">marine sediment metagenome</name>
    <dbReference type="NCBI Taxonomy" id="412755"/>
    <lineage>
        <taxon>unclassified sequences</taxon>
        <taxon>metagenomes</taxon>
        <taxon>ecological metagenomes</taxon>
    </lineage>
</organism>
<dbReference type="NCBIfam" id="TIGR01575">
    <property type="entry name" value="rimI"/>
    <property type="match status" value="1"/>
</dbReference>
<evidence type="ECO:0000256" key="3">
    <source>
        <dbReference type="ARBA" id="ARBA00022679"/>
    </source>
</evidence>
<evidence type="ECO:0000259" key="5">
    <source>
        <dbReference type="PROSITE" id="PS51186"/>
    </source>
</evidence>
<dbReference type="EMBL" id="BARU01045269">
    <property type="protein sequence ID" value="GAH86298.1"/>
    <property type="molecule type" value="Genomic_DNA"/>
</dbReference>
<gene>
    <name evidence="6" type="ORF">S03H2_68759</name>
</gene>
<feature type="non-terminal residue" evidence="6">
    <location>
        <position position="1"/>
    </location>
</feature>
<dbReference type="InterPro" id="IPR006464">
    <property type="entry name" value="AcTrfase_RimI/Ard1"/>
</dbReference>
<keyword evidence="2" id="KW-0963">Cytoplasm</keyword>
<dbReference type="CDD" id="cd04301">
    <property type="entry name" value="NAT_SF"/>
    <property type="match status" value="1"/>
</dbReference>
<evidence type="ECO:0000256" key="2">
    <source>
        <dbReference type="ARBA" id="ARBA00022490"/>
    </source>
</evidence>
<evidence type="ECO:0000256" key="4">
    <source>
        <dbReference type="ARBA" id="ARBA00023315"/>
    </source>
</evidence>
<dbReference type="PANTHER" id="PTHR43420:SF44">
    <property type="entry name" value="ACETYLTRANSFERASE YPEA"/>
    <property type="match status" value="1"/>
</dbReference>
<feature type="non-terminal residue" evidence="6">
    <location>
        <position position="154"/>
    </location>
</feature>
<dbReference type="Gene3D" id="3.40.630.30">
    <property type="match status" value="1"/>
</dbReference>